<keyword evidence="1" id="KW-0175">Coiled coil</keyword>
<dbReference type="GO" id="GO:0003677">
    <property type="term" value="F:DNA binding"/>
    <property type="evidence" value="ECO:0007669"/>
    <property type="project" value="InterPro"/>
</dbReference>
<feature type="domain" description="HTH cro/C1-type" evidence="2">
    <location>
        <begin position="14"/>
        <end position="67"/>
    </location>
</feature>
<gene>
    <name evidence="3" type="ORF">NXW97_17645</name>
</gene>
<dbReference type="CDD" id="cd00093">
    <property type="entry name" value="HTH_XRE"/>
    <property type="match status" value="1"/>
</dbReference>
<dbReference type="Gene3D" id="1.10.260.40">
    <property type="entry name" value="lambda repressor-like DNA-binding domains"/>
    <property type="match status" value="1"/>
</dbReference>
<feature type="coiled-coil region" evidence="1">
    <location>
        <begin position="101"/>
        <end position="149"/>
    </location>
</feature>
<name>A0AAW5NZ56_9BACE</name>
<dbReference type="SMART" id="SM00530">
    <property type="entry name" value="HTH_XRE"/>
    <property type="match status" value="1"/>
</dbReference>
<dbReference type="PROSITE" id="PS50943">
    <property type="entry name" value="HTH_CROC1"/>
    <property type="match status" value="1"/>
</dbReference>
<comment type="caution">
    <text evidence="3">The sequence shown here is derived from an EMBL/GenBank/DDBJ whole genome shotgun (WGS) entry which is preliminary data.</text>
</comment>
<evidence type="ECO:0000259" key="2">
    <source>
        <dbReference type="PROSITE" id="PS50943"/>
    </source>
</evidence>
<protein>
    <submittedName>
        <fullName evidence="3">Helix-turn-helix transcriptional regulator</fullName>
    </submittedName>
</protein>
<dbReference type="RefSeq" id="WP_258990653.1">
    <property type="nucleotide sequence ID" value="NZ_JANUTS010000001.1"/>
</dbReference>
<dbReference type="InterPro" id="IPR010982">
    <property type="entry name" value="Lambda_DNA-bd_dom_sf"/>
</dbReference>
<organism evidence="3 4">
    <name type="scientific">Bacteroides faecis</name>
    <dbReference type="NCBI Taxonomy" id="674529"/>
    <lineage>
        <taxon>Bacteria</taxon>
        <taxon>Pseudomonadati</taxon>
        <taxon>Bacteroidota</taxon>
        <taxon>Bacteroidia</taxon>
        <taxon>Bacteroidales</taxon>
        <taxon>Bacteroidaceae</taxon>
        <taxon>Bacteroides</taxon>
    </lineage>
</organism>
<dbReference type="Proteomes" id="UP001204548">
    <property type="component" value="Unassembled WGS sequence"/>
</dbReference>
<evidence type="ECO:0000313" key="3">
    <source>
        <dbReference type="EMBL" id="MCS2793799.1"/>
    </source>
</evidence>
<proteinExistence type="predicted"/>
<evidence type="ECO:0000256" key="1">
    <source>
        <dbReference type="SAM" id="Coils"/>
    </source>
</evidence>
<sequence>MDIDIKTVHIGQAIDRRRNELGLSKSEFGRRIGVPQQHVNRILERDTMETNKLLKVSEALDFNFFALFCAVSHKISAYLAAVTLNGNANNAIGDGELAAQLSKEQAVVETQRETIKMLKEQIDNLNTQINRLDSNLKDKDEIIKLLKERSS</sequence>
<dbReference type="EMBL" id="JANUTS010000001">
    <property type="protein sequence ID" value="MCS2793799.1"/>
    <property type="molecule type" value="Genomic_DNA"/>
</dbReference>
<dbReference type="AlphaFoldDB" id="A0AAW5NZ56"/>
<reference evidence="3" key="1">
    <citation type="submission" date="2022-08" db="EMBL/GenBank/DDBJ databases">
        <title>Genome Sequencing of Bacteroides fragilis Group Isolates with Nanopore Technology.</title>
        <authorList>
            <person name="Tisza M.J."/>
            <person name="Smith D."/>
            <person name="Dekker J.P."/>
        </authorList>
    </citation>
    <scope>NUCLEOTIDE SEQUENCE</scope>
    <source>
        <strain evidence="3">BFG-351</strain>
    </source>
</reference>
<dbReference type="InterPro" id="IPR001387">
    <property type="entry name" value="Cro/C1-type_HTH"/>
</dbReference>
<dbReference type="Pfam" id="PF01381">
    <property type="entry name" value="HTH_3"/>
    <property type="match status" value="1"/>
</dbReference>
<accession>A0AAW5NZ56</accession>
<dbReference type="SUPFAM" id="SSF47413">
    <property type="entry name" value="lambda repressor-like DNA-binding domains"/>
    <property type="match status" value="1"/>
</dbReference>
<evidence type="ECO:0000313" key="4">
    <source>
        <dbReference type="Proteomes" id="UP001204548"/>
    </source>
</evidence>